<keyword evidence="4 5" id="KW-0472">Membrane</keyword>
<dbReference type="Gene3D" id="1.50.10.150">
    <property type="entry name" value="Voltage-dependent anion channel"/>
    <property type="match status" value="1"/>
</dbReference>
<sequence length="318" mass="33658">MSLPRIPAAFFGIVLGVVGLGNSWRAAAAIWPVPASVGETISLLGFATWLVLILLYAAKGFIAPKEVMAELEHPIQCCFVGLIGVATMLAGLAILPYSRVTTEVLALVGFAITLFFLLWRTGLLWRGGRDPATNTPVLYLPTVAGSFVTAIAAGTLGYADWGQLAFGAGFFSWLAIESVLLHRLLMAPELAAPLRPTLGIQLAPPAVGSAAYLSVTTGTPDMFVHAMFGYAILQVLIIGRQLPWIMQQPFAGSYWAFTFGLTALSTAALRMTARGDTGAISELAPVIFVLVNIALAIIAVGTLWLLVRGKLPPAPVRA</sequence>
<evidence type="ECO:0000256" key="3">
    <source>
        <dbReference type="ARBA" id="ARBA00022989"/>
    </source>
</evidence>
<evidence type="ECO:0000313" key="7">
    <source>
        <dbReference type="Proteomes" id="UP000717752"/>
    </source>
</evidence>
<name>A0ABS7GLN7_9HYPH</name>
<dbReference type="InterPro" id="IPR004695">
    <property type="entry name" value="SLAC1/Mae1/Ssu1/TehA"/>
</dbReference>
<organism evidence="6 7">
    <name type="scientific">Rhizobium mesosinicum</name>
    <dbReference type="NCBI Taxonomy" id="335017"/>
    <lineage>
        <taxon>Bacteria</taxon>
        <taxon>Pseudomonadati</taxon>
        <taxon>Pseudomonadota</taxon>
        <taxon>Alphaproteobacteria</taxon>
        <taxon>Hyphomicrobiales</taxon>
        <taxon>Rhizobiaceae</taxon>
        <taxon>Rhizobium/Agrobacterium group</taxon>
        <taxon>Rhizobium</taxon>
    </lineage>
</organism>
<feature type="transmembrane region" description="Helical" evidence="5">
    <location>
        <begin position="222"/>
        <end position="239"/>
    </location>
</feature>
<feature type="transmembrane region" description="Helical" evidence="5">
    <location>
        <begin position="38"/>
        <end position="58"/>
    </location>
</feature>
<feature type="transmembrane region" description="Helical" evidence="5">
    <location>
        <begin position="251"/>
        <end position="271"/>
    </location>
</feature>
<dbReference type="RefSeq" id="WP_220332496.1">
    <property type="nucleotide sequence ID" value="NZ_JAEUAK010000001.1"/>
</dbReference>
<dbReference type="Proteomes" id="UP000717752">
    <property type="component" value="Unassembled WGS sequence"/>
</dbReference>
<dbReference type="PANTHER" id="PTHR37955">
    <property type="entry name" value="TELLURITE RESISTANCE PROTEIN TEHA"/>
    <property type="match status" value="1"/>
</dbReference>
<keyword evidence="2 5" id="KW-0812">Transmembrane</keyword>
<evidence type="ECO:0000256" key="5">
    <source>
        <dbReference type="SAM" id="Phobius"/>
    </source>
</evidence>
<feature type="transmembrane region" description="Helical" evidence="5">
    <location>
        <begin position="79"/>
        <end position="98"/>
    </location>
</feature>
<evidence type="ECO:0000256" key="2">
    <source>
        <dbReference type="ARBA" id="ARBA00022692"/>
    </source>
</evidence>
<evidence type="ECO:0000256" key="4">
    <source>
        <dbReference type="ARBA" id="ARBA00023136"/>
    </source>
</evidence>
<dbReference type="Pfam" id="PF03595">
    <property type="entry name" value="SLAC1"/>
    <property type="match status" value="1"/>
</dbReference>
<keyword evidence="3 5" id="KW-1133">Transmembrane helix</keyword>
<evidence type="ECO:0000256" key="1">
    <source>
        <dbReference type="ARBA" id="ARBA00004141"/>
    </source>
</evidence>
<protein>
    <submittedName>
        <fullName evidence="6">Dicarboxylate transporter/tellurite-resistance protein TehA</fullName>
    </submittedName>
</protein>
<accession>A0ABS7GLN7</accession>
<dbReference type="PANTHER" id="PTHR37955:SF1">
    <property type="entry name" value="DEP DOMAIN-CONTAINING PROTEIN"/>
    <property type="match status" value="1"/>
</dbReference>
<dbReference type="InterPro" id="IPR039264">
    <property type="entry name" value="TehA"/>
</dbReference>
<feature type="transmembrane region" description="Helical" evidence="5">
    <location>
        <begin position="104"/>
        <end position="125"/>
    </location>
</feature>
<proteinExistence type="predicted"/>
<dbReference type="InterPro" id="IPR038665">
    <property type="entry name" value="Voltage-dep_anion_channel_sf"/>
</dbReference>
<reference evidence="6 7" key="1">
    <citation type="journal article" date="2021" name="MBio">
        <title>Poor Competitiveness of Bradyrhizobium in Pigeon Pea Root Colonization in Indian Soils.</title>
        <authorList>
            <person name="Chalasani D."/>
            <person name="Basu A."/>
            <person name="Pullabhotla S.V.S.R.N."/>
            <person name="Jorrin B."/>
            <person name="Neal A.L."/>
            <person name="Poole P.S."/>
            <person name="Podile A.R."/>
            <person name="Tkacz A."/>
        </authorList>
    </citation>
    <scope>NUCLEOTIDE SEQUENCE [LARGE SCALE GENOMIC DNA]</scope>
    <source>
        <strain evidence="6 7">HU56</strain>
    </source>
</reference>
<comment type="subcellular location">
    <subcellularLocation>
        <location evidence="1">Membrane</location>
        <topology evidence="1">Multi-pass membrane protein</topology>
    </subcellularLocation>
</comment>
<dbReference type="NCBIfam" id="NF008032">
    <property type="entry name" value="PRK10764.1"/>
    <property type="match status" value="1"/>
</dbReference>
<keyword evidence="7" id="KW-1185">Reference proteome</keyword>
<feature type="transmembrane region" description="Helical" evidence="5">
    <location>
        <begin position="283"/>
        <end position="307"/>
    </location>
</feature>
<feature type="transmembrane region" description="Helical" evidence="5">
    <location>
        <begin position="137"/>
        <end position="158"/>
    </location>
</feature>
<evidence type="ECO:0000313" key="6">
    <source>
        <dbReference type="EMBL" id="MBW9050946.1"/>
    </source>
</evidence>
<gene>
    <name evidence="6" type="primary">tehA</name>
    <name evidence="6" type="ORF">JNB85_00815</name>
</gene>
<dbReference type="EMBL" id="JAEUAK010000001">
    <property type="protein sequence ID" value="MBW9050946.1"/>
    <property type="molecule type" value="Genomic_DNA"/>
</dbReference>
<comment type="caution">
    <text evidence="6">The sequence shown here is derived from an EMBL/GenBank/DDBJ whole genome shotgun (WGS) entry which is preliminary data.</text>
</comment>
<dbReference type="InterPro" id="IPR052951">
    <property type="entry name" value="Tellurite_res_ion_channel"/>
</dbReference>
<dbReference type="CDD" id="cd09324">
    <property type="entry name" value="TDT_TehA"/>
    <property type="match status" value="1"/>
</dbReference>